<reference evidence="1" key="1">
    <citation type="submission" date="2021-01" db="UniProtKB">
        <authorList>
            <consortium name="EnsemblPlants"/>
        </authorList>
    </citation>
    <scope>IDENTIFICATION</scope>
</reference>
<sequence length="60" mass="6774">MGYGILWMMIEFKRGAFSWLIISFCSPSECSPPTFGDPHETGYDEERNILCLGVSHGVFL</sequence>
<dbReference type="Gramene" id="Kaladp0033s0035.1.v1.1">
    <property type="protein sequence ID" value="Kaladp0033s0035.1.v1.1.CDS.1"/>
    <property type="gene ID" value="Kaladp0033s0035.v1.1"/>
</dbReference>
<evidence type="ECO:0000313" key="2">
    <source>
        <dbReference type="Proteomes" id="UP000594263"/>
    </source>
</evidence>
<keyword evidence="2" id="KW-1185">Reference proteome</keyword>
<dbReference type="EnsemblPlants" id="Kaladp0033s0035.1.v1.1">
    <property type="protein sequence ID" value="Kaladp0033s0035.1.v1.1.CDS.1"/>
    <property type="gene ID" value="Kaladp0033s0035.v1.1"/>
</dbReference>
<proteinExistence type="predicted"/>
<dbReference type="AlphaFoldDB" id="A0A7N0ZTS7"/>
<organism evidence="1 2">
    <name type="scientific">Kalanchoe fedtschenkoi</name>
    <name type="common">Lavender scallops</name>
    <name type="synonym">South American air plant</name>
    <dbReference type="NCBI Taxonomy" id="63787"/>
    <lineage>
        <taxon>Eukaryota</taxon>
        <taxon>Viridiplantae</taxon>
        <taxon>Streptophyta</taxon>
        <taxon>Embryophyta</taxon>
        <taxon>Tracheophyta</taxon>
        <taxon>Spermatophyta</taxon>
        <taxon>Magnoliopsida</taxon>
        <taxon>eudicotyledons</taxon>
        <taxon>Gunneridae</taxon>
        <taxon>Pentapetalae</taxon>
        <taxon>Saxifragales</taxon>
        <taxon>Crassulaceae</taxon>
        <taxon>Kalanchoe</taxon>
    </lineage>
</organism>
<evidence type="ECO:0000313" key="1">
    <source>
        <dbReference type="EnsemblPlants" id="Kaladp0033s0035.1.v1.1.CDS.1"/>
    </source>
</evidence>
<protein>
    <submittedName>
        <fullName evidence="1">Uncharacterized protein</fullName>
    </submittedName>
</protein>
<name>A0A7N0ZTS7_KALFE</name>
<dbReference type="Proteomes" id="UP000594263">
    <property type="component" value="Unplaced"/>
</dbReference>
<accession>A0A7N0ZTS7</accession>